<proteinExistence type="predicted"/>
<dbReference type="AlphaFoldDB" id="A0A8J2H5Q2"/>
<evidence type="ECO:0000313" key="2">
    <source>
        <dbReference type="Proteomes" id="UP000786811"/>
    </source>
</evidence>
<accession>A0A8J2H5Q2</accession>
<dbReference type="Proteomes" id="UP000786811">
    <property type="component" value="Unassembled WGS sequence"/>
</dbReference>
<sequence>MAYKSIDSVGVRQLRNRLNNLRDYVNDNELNRNIEQVNPNEAEEKNEQLNLDRLQDRNDEVIFPAVPMDNHEHLKNIFNSMRQQTPKNIIIARFVFENWIIKTMNVRLAKKKKIRTLSNCL</sequence>
<comment type="caution">
    <text evidence="1">The sequence shown here is derived from an EMBL/GenBank/DDBJ whole genome shotgun (WGS) entry which is preliminary data.</text>
</comment>
<gene>
    <name evidence="1" type="ORF">HICCMSTLAB_LOCUS1522</name>
</gene>
<keyword evidence="2" id="KW-1185">Reference proteome</keyword>
<reference evidence="1" key="1">
    <citation type="submission" date="2021-04" db="EMBL/GenBank/DDBJ databases">
        <authorList>
            <person name="Chebbi M.A.C M."/>
        </authorList>
    </citation>
    <scope>NUCLEOTIDE SEQUENCE</scope>
</reference>
<organism evidence="1 2">
    <name type="scientific">Cotesia congregata</name>
    <name type="common">Parasitoid wasp</name>
    <name type="synonym">Apanteles congregatus</name>
    <dbReference type="NCBI Taxonomy" id="51543"/>
    <lineage>
        <taxon>Eukaryota</taxon>
        <taxon>Metazoa</taxon>
        <taxon>Ecdysozoa</taxon>
        <taxon>Arthropoda</taxon>
        <taxon>Hexapoda</taxon>
        <taxon>Insecta</taxon>
        <taxon>Pterygota</taxon>
        <taxon>Neoptera</taxon>
        <taxon>Endopterygota</taxon>
        <taxon>Hymenoptera</taxon>
        <taxon>Apocrita</taxon>
        <taxon>Ichneumonoidea</taxon>
        <taxon>Braconidae</taxon>
        <taxon>Microgastrinae</taxon>
        <taxon>Cotesia</taxon>
    </lineage>
</organism>
<dbReference type="EMBL" id="CAJNRD030001116">
    <property type="protein sequence ID" value="CAG5075368.1"/>
    <property type="molecule type" value="Genomic_DNA"/>
</dbReference>
<name>A0A8J2H5Q2_COTCN</name>
<protein>
    <submittedName>
        <fullName evidence="1">Uncharacterized protein</fullName>
    </submittedName>
</protein>
<evidence type="ECO:0000313" key="1">
    <source>
        <dbReference type="EMBL" id="CAG5075368.1"/>
    </source>
</evidence>